<comment type="subcellular location">
    <subcellularLocation>
        <location evidence="2 10">Cell membrane</location>
        <topology evidence="2 10">Multi-pass membrane protein</topology>
    </subcellularLocation>
</comment>
<evidence type="ECO:0000256" key="3">
    <source>
        <dbReference type="ARBA" id="ARBA00005745"/>
    </source>
</evidence>
<feature type="domain" description="Type II secretion system protein GspF" evidence="12">
    <location>
        <begin position="66"/>
        <end position="191"/>
    </location>
</feature>
<proteinExistence type="inferred from homology"/>
<evidence type="ECO:0000256" key="1">
    <source>
        <dbReference type="ARBA" id="ARBA00002684"/>
    </source>
</evidence>
<dbReference type="HOGENOM" id="CLU_035032_0_1_7"/>
<dbReference type="GO" id="GO:0005886">
    <property type="term" value="C:plasma membrane"/>
    <property type="evidence" value="ECO:0007669"/>
    <property type="project" value="UniProtKB-SubCell"/>
</dbReference>
<feature type="transmembrane region" description="Helical" evidence="11">
    <location>
        <begin position="222"/>
        <end position="240"/>
    </location>
</feature>
<reference evidence="14" key="2">
    <citation type="submission" date="2011-01" db="EMBL/GenBank/DDBJ databases">
        <title>The complete genome of Nitratifractor salsuginis DSM 16511.</title>
        <authorList>
            <consortium name="US DOE Joint Genome Institute (JGI-PGF)"/>
            <person name="Lucas S."/>
            <person name="Copeland A."/>
            <person name="Lapidus A."/>
            <person name="Bruce D."/>
            <person name="Goodwin L."/>
            <person name="Pitluck S."/>
            <person name="Kyrpides N."/>
            <person name="Mavromatis K."/>
            <person name="Ivanova N."/>
            <person name="Mikhailova N."/>
            <person name="Zeytun A."/>
            <person name="Detter J.C."/>
            <person name="Tapia R."/>
            <person name="Han C."/>
            <person name="Land M."/>
            <person name="Hauser L."/>
            <person name="Markowitz V."/>
            <person name="Cheng J.-F."/>
            <person name="Hugenholtz P."/>
            <person name="Woyke T."/>
            <person name="Wu D."/>
            <person name="Tindall B."/>
            <person name="Schuetze A."/>
            <person name="Brambilla E."/>
            <person name="Klenk H.-P."/>
            <person name="Eisen J.A."/>
        </authorList>
    </citation>
    <scope>NUCLEOTIDE SEQUENCE [LARGE SCALE GENOMIC DNA]</scope>
    <source>
        <strain evidence="14">DSM 16511 / JCM 12458 / E9I37-1</strain>
    </source>
</reference>
<evidence type="ECO:0000313" key="13">
    <source>
        <dbReference type="EMBL" id="ADV45342.1"/>
    </source>
</evidence>
<dbReference type="KEGG" id="nsa:Nitsa_0069"/>
<dbReference type="InterPro" id="IPR001992">
    <property type="entry name" value="T2SS_GspF/T4SS_PilC_CS"/>
</dbReference>
<dbReference type="EMBL" id="CP002452">
    <property type="protein sequence ID" value="ADV45342.1"/>
    <property type="molecule type" value="Genomic_DNA"/>
</dbReference>
<keyword evidence="14" id="KW-1185">Reference proteome</keyword>
<evidence type="ECO:0000256" key="8">
    <source>
        <dbReference type="ARBA" id="ARBA00023136"/>
    </source>
</evidence>
<dbReference type="Gene3D" id="1.20.81.30">
    <property type="entry name" value="Type II secretion system (T2SS), domain F"/>
    <property type="match status" value="2"/>
</dbReference>
<dbReference type="InterPro" id="IPR003004">
    <property type="entry name" value="GspF/PilC"/>
</dbReference>
<accession>E6WY94</accession>
<evidence type="ECO:0000256" key="10">
    <source>
        <dbReference type="RuleBase" id="RU003923"/>
    </source>
</evidence>
<keyword evidence="8 11" id="KW-0472">Membrane</keyword>
<dbReference type="AlphaFoldDB" id="E6WY94"/>
<evidence type="ECO:0000259" key="12">
    <source>
        <dbReference type="Pfam" id="PF00482"/>
    </source>
</evidence>
<evidence type="ECO:0000256" key="11">
    <source>
        <dbReference type="SAM" id="Phobius"/>
    </source>
</evidence>
<dbReference type="InterPro" id="IPR018076">
    <property type="entry name" value="T2SS_GspF_dom"/>
</dbReference>
<keyword evidence="6 10" id="KW-0812">Transmembrane</keyword>
<dbReference type="Proteomes" id="UP000008633">
    <property type="component" value="Chromosome"/>
</dbReference>
<dbReference type="RefSeq" id="WP_013553039.1">
    <property type="nucleotide sequence ID" value="NC_014935.1"/>
</dbReference>
<dbReference type="PROSITE" id="PS00874">
    <property type="entry name" value="T2SP_F"/>
    <property type="match status" value="1"/>
</dbReference>
<evidence type="ECO:0000256" key="2">
    <source>
        <dbReference type="ARBA" id="ARBA00004651"/>
    </source>
</evidence>
<dbReference type="eggNOG" id="COG1459">
    <property type="taxonomic scope" value="Bacteria"/>
</dbReference>
<dbReference type="GO" id="GO:0009306">
    <property type="term" value="P:protein secretion"/>
    <property type="evidence" value="ECO:0007669"/>
    <property type="project" value="InterPro"/>
</dbReference>
<evidence type="ECO:0000256" key="5">
    <source>
        <dbReference type="ARBA" id="ARBA00022475"/>
    </source>
</evidence>
<sequence length="406" mass="45380">MQYKYKGIDKEGRRVAGTLSANSEEEAKAWLKQEGIYLQSLRARPESEKLKALFSRQMPMGQLSDFSRELSSYLGSGMTILTALKLMESQHRDEKRYAAFLGEVRRKVDEGNSLYKALAEQNVYQLPDFFLQSLRVAGESGKVSEVLTNMGQFFSLQSRIRKQVLNALAYPLFIFVVAIGMTGFLITFVVPKITGIFEDTGQQLPAITRFVLGLSDFFTHHYLALLLGLILFLVGWKLLYRLWDPFRYAMDALMLRLPVVGTLVQNHELARFSYILSLMLDSGVSYAQAVQLAGTTFGNEALKAKFEKATQKVVEGNKLSNALHLAGGVPLKRNFLQSLALGEESSEVASVMRNVSKLYSEENEDKIKILLSLMEPLMMLLIGGIVGVIVMAMLLPIFSMSLGAKI</sequence>
<reference evidence="13 14" key="1">
    <citation type="journal article" date="2011" name="Stand. Genomic Sci.">
        <title>Complete genome sequence of Nitratifractor salsuginis type strain (E9I37-1).</title>
        <authorList>
            <person name="Anderson I."/>
            <person name="Sikorski J."/>
            <person name="Zeytun A."/>
            <person name="Nolan M."/>
            <person name="Lapidus A."/>
            <person name="Lucas S."/>
            <person name="Hammon N."/>
            <person name="Deshpande S."/>
            <person name="Cheng J.F."/>
            <person name="Tapia R."/>
            <person name="Han C."/>
            <person name="Goodwin L."/>
            <person name="Pitluck S."/>
            <person name="Liolios K."/>
            <person name="Pagani I."/>
            <person name="Ivanova N."/>
            <person name="Huntemann M."/>
            <person name="Mavromatis K."/>
            <person name="Ovchinikova G."/>
            <person name="Pati A."/>
            <person name="Chen A."/>
            <person name="Palaniappan K."/>
            <person name="Land M."/>
            <person name="Hauser L."/>
            <person name="Brambilla E.M."/>
            <person name="Ngatchou-Djao O.D."/>
            <person name="Rohde M."/>
            <person name="Tindall B.J."/>
            <person name="Goker M."/>
            <person name="Detter J.C."/>
            <person name="Woyke T."/>
            <person name="Bristow J."/>
            <person name="Eisen J.A."/>
            <person name="Markowitz V."/>
            <person name="Hugenholtz P."/>
            <person name="Klenk H.P."/>
            <person name="Kyrpides N.C."/>
        </authorList>
    </citation>
    <scope>NUCLEOTIDE SEQUENCE [LARGE SCALE GENOMIC DNA]</scope>
    <source>
        <strain evidence="14">DSM 16511 / JCM 12458 / E9I37-1</strain>
    </source>
</reference>
<name>E6WY94_NITSE</name>
<feature type="transmembrane region" description="Helical" evidence="11">
    <location>
        <begin position="377"/>
        <end position="398"/>
    </location>
</feature>
<dbReference type="PANTHER" id="PTHR30012:SF0">
    <property type="entry name" value="TYPE II SECRETION SYSTEM PROTEIN F-RELATED"/>
    <property type="match status" value="1"/>
</dbReference>
<feature type="transmembrane region" description="Helical" evidence="11">
    <location>
        <begin position="167"/>
        <end position="190"/>
    </location>
</feature>
<keyword evidence="5" id="KW-1003">Cell membrane</keyword>
<evidence type="ECO:0000256" key="4">
    <source>
        <dbReference type="ARBA" id="ARBA00022448"/>
    </source>
</evidence>
<dbReference type="Pfam" id="PF00482">
    <property type="entry name" value="T2SSF"/>
    <property type="match status" value="2"/>
</dbReference>
<gene>
    <name evidence="13" type="ordered locus">Nitsa_0069</name>
</gene>
<keyword evidence="4 10" id="KW-0813">Transport</keyword>
<comment type="function">
    <text evidence="1">Component of the type II secretion system inner membrane complex required for the energy-dependent secretion of extracellular factors such as proteases and toxins from the periplasm.</text>
</comment>
<protein>
    <recommendedName>
        <fullName evidence="9">General secretion pathway protein F</fullName>
    </recommendedName>
</protein>
<comment type="similarity">
    <text evidence="3 10">Belongs to the GSP F family.</text>
</comment>
<dbReference type="PANTHER" id="PTHR30012">
    <property type="entry name" value="GENERAL SECRETION PATHWAY PROTEIN"/>
    <property type="match status" value="1"/>
</dbReference>
<evidence type="ECO:0000313" key="14">
    <source>
        <dbReference type="Proteomes" id="UP000008633"/>
    </source>
</evidence>
<dbReference type="STRING" id="749222.Nitsa_0069"/>
<feature type="domain" description="Type II secretion system protein GspF" evidence="12">
    <location>
        <begin position="273"/>
        <end position="396"/>
    </location>
</feature>
<organism evidence="13 14">
    <name type="scientific">Nitratifractor salsuginis (strain DSM 16511 / JCM 12458 / E9I37-1)</name>
    <dbReference type="NCBI Taxonomy" id="749222"/>
    <lineage>
        <taxon>Bacteria</taxon>
        <taxon>Pseudomonadati</taxon>
        <taxon>Campylobacterota</taxon>
        <taxon>Epsilonproteobacteria</taxon>
        <taxon>Campylobacterales</taxon>
        <taxon>Sulfurovaceae</taxon>
        <taxon>Nitratifractor</taxon>
    </lineage>
</organism>
<evidence type="ECO:0000256" key="9">
    <source>
        <dbReference type="ARBA" id="ARBA00030750"/>
    </source>
</evidence>
<dbReference type="OrthoDB" id="9805682at2"/>
<evidence type="ECO:0000256" key="7">
    <source>
        <dbReference type="ARBA" id="ARBA00022989"/>
    </source>
</evidence>
<keyword evidence="7 11" id="KW-1133">Transmembrane helix</keyword>
<dbReference type="PRINTS" id="PR00812">
    <property type="entry name" value="BCTERIALGSPF"/>
</dbReference>
<dbReference type="InterPro" id="IPR042094">
    <property type="entry name" value="T2SS_GspF_sf"/>
</dbReference>
<evidence type="ECO:0000256" key="6">
    <source>
        <dbReference type="ARBA" id="ARBA00022692"/>
    </source>
</evidence>